<sequence length="71" mass="8178">MGVLHCSLLDRQETRDPTTQIQKNIRLPIDCKTPNYKENVGDSYDVDCDANDNVKQSTLQQKEDEHMKLAE</sequence>
<proteinExistence type="predicted"/>
<dbReference type="EMBL" id="NMUH01000176">
    <property type="protein sequence ID" value="MQL73652.1"/>
    <property type="molecule type" value="Genomic_DNA"/>
</dbReference>
<organism evidence="1 2">
    <name type="scientific">Colocasia esculenta</name>
    <name type="common">Wild taro</name>
    <name type="synonym">Arum esculentum</name>
    <dbReference type="NCBI Taxonomy" id="4460"/>
    <lineage>
        <taxon>Eukaryota</taxon>
        <taxon>Viridiplantae</taxon>
        <taxon>Streptophyta</taxon>
        <taxon>Embryophyta</taxon>
        <taxon>Tracheophyta</taxon>
        <taxon>Spermatophyta</taxon>
        <taxon>Magnoliopsida</taxon>
        <taxon>Liliopsida</taxon>
        <taxon>Araceae</taxon>
        <taxon>Aroideae</taxon>
        <taxon>Colocasieae</taxon>
        <taxon>Colocasia</taxon>
    </lineage>
</organism>
<comment type="caution">
    <text evidence="1">The sequence shown here is derived from an EMBL/GenBank/DDBJ whole genome shotgun (WGS) entry which is preliminary data.</text>
</comment>
<reference evidence="1" key="1">
    <citation type="submission" date="2017-07" db="EMBL/GenBank/DDBJ databases">
        <title>Taro Niue Genome Assembly and Annotation.</title>
        <authorList>
            <person name="Atibalentja N."/>
            <person name="Keating K."/>
            <person name="Fields C.J."/>
        </authorList>
    </citation>
    <scope>NUCLEOTIDE SEQUENCE</scope>
    <source>
        <strain evidence="1">Niue_2</strain>
        <tissue evidence="1">Leaf</tissue>
    </source>
</reference>
<gene>
    <name evidence="1" type="ORF">Taro_005998</name>
</gene>
<evidence type="ECO:0000313" key="2">
    <source>
        <dbReference type="Proteomes" id="UP000652761"/>
    </source>
</evidence>
<dbReference type="AlphaFoldDB" id="A0A843TMJ4"/>
<accession>A0A843TMJ4</accession>
<dbReference type="Proteomes" id="UP000652761">
    <property type="component" value="Unassembled WGS sequence"/>
</dbReference>
<name>A0A843TMJ4_COLES</name>
<keyword evidence="2" id="KW-1185">Reference proteome</keyword>
<protein>
    <submittedName>
        <fullName evidence="1">Uncharacterized protein</fullName>
    </submittedName>
</protein>
<evidence type="ECO:0000313" key="1">
    <source>
        <dbReference type="EMBL" id="MQL73652.1"/>
    </source>
</evidence>